<proteinExistence type="predicted"/>
<name>A0A2T5LP64_9EURO</name>
<keyword evidence="1" id="KW-1133">Transmembrane helix</keyword>
<accession>A0A2T5LP64</accession>
<gene>
    <name evidence="2" type="ORF">P175DRAFT_0346989</name>
</gene>
<reference evidence="2 3" key="1">
    <citation type="journal article" date="2018" name="Proc. Natl. Acad. Sci. U.S.A.">
        <title>Linking secondary metabolites to gene clusters through genome sequencing of six diverse Aspergillus species.</title>
        <authorList>
            <person name="Kaerboelling I."/>
            <person name="Vesth T.C."/>
            <person name="Frisvad J.C."/>
            <person name="Nybo J.L."/>
            <person name="Theobald S."/>
            <person name="Kuo A."/>
            <person name="Bowyer P."/>
            <person name="Matsuda Y."/>
            <person name="Mondo S."/>
            <person name="Lyhne E.K."/>
            <person name="Kogle M.E."/>
            <person name="Clum A."/>
            <person name="Lipzen A."/>
            <person name="Salamov A."/>
            <person name="Ngan C.Y."/>
            <person name="Daum C."/>
            <person name="Chiniquy J."/>
            <person name="Barry K."/>
            <person name="LaButti K."/>
            <person name="Haridas S."/>
            <person name="Simmons B.A."/>
            <person name="Magnuson J.K."/>
            <person name="Mortensen U.H."/>
            <person name="Larsen T.O."/>
            <person name="Grigoriev I.V."/>
            <person name="Baker S.E."/>
            <person name="Andersen M.R."/>
        </authorList>
    </citation>
    <scope>NUCLEOTIDE SEQUENCE [LARGE SCALE GENOMIC DNA]</scope>
    <source>
        <strain evidence="2 3">IBT 24754</strain>
    </source>
</reference>
<dbReference type="EMBL" id="MSFN02000008">
    <property type="protein sequence ID" value="PTU18074.1"/>
    <property type="molecule type" value="Genomic_DNA"/>
</dbReference>
<dbReference type="Proteomes" id="UP000244073">
    <property type="component" value="Unassembled WGS sequence"/>
</dbReference>
<evidence type="ECO:0000313" key="2">
    <source>
        <dbReference type="EMBL" id="PTU18074.1"/>
    </source>
</evidence>
<dbReference type="AlphaFoldDB" id="A0A2T5LP64"/>
<dbReference type="RefSeq" id="XP_040749466.1">
    <property type="nucleotide sequence ID" value="XM_040892908.1"/>
</dbReference>
<organism evidence="2 3">
    <name type="scientific">Aspergillus ochraceoroseus IBT 24754</name>
    <dbReference type="NCBI Taxonomy" id="1392256"/>
    <lineage>
        <taxon>Eukaryota</taxon>
        <taxon>Fungi</taxon>
        <taxon>Dikarya</taxon>
        <taxon>Ascomycota</taxon>
        <taxon>Pezizomycotina</taxon>
        <taxon>Eurotiomycetes</taxon>
        <taxon>Eurotiomycetidae</taxon>
        <taxon>Eurotiales</taxon>
        <taxon>Aspergillaceae</taxon>
        <taxon>Aspergillus</taxon>
        <taxon>Aspergillus subgen. Nidulantes</taxon>
    </lineage>
</organism>
<feature type="transmembrane region" description="Helical" evidence="1">
    <location>
        <begin position="34"/>
        <end position="54"/>
    </location>
</feature>
<evidence type="ECO:0000313" key="3">
    <source>
        <dbReference type="Proteomes" id="UP000244073"/>
    </source>
</evidence>
<dbReference type="GeneID" id="63809790"/>
<keyword evidence="1" id="KW-0812">Transmembrane</keyword>
<dbReference type="VEuPathDB" id="FungiDB:P175DRAFT_0346989"/>
<sequence>MNPSIQRIGVLYLVLHTLRHYPGNGETAIEESKMFQVVAGSCTTSFILSILLYIQLGLCTSQATLALQK</sequence>
<comment type="caution">
    <text evidence="2">The sequence shown here is derived from an EMBL/GenBank/DDBJ whole genome shotgun (WGS) entry which is preliminary data.</text>
</comment>
<keyword evidence="1" id="KW-0472">Membrane</keyword>
<protein>
    <submittedName>
        <fullName evidence="2">Uncharacterized protein</fullName>
    </submittedName>
</protein>
<evidence type="ECO:0000256" key="1">
    <source>
        <dbReference type="SAM" id="Phobius"/>
    </source>
</evidence>